<evidence type="ECO:0000256" key="1">
    <source>
        <dbReference type="SAM" id="MobiDB-lite"/>
    </source>
</evidence>
<protein>
    <submittedName>
        <fullName evidence="2">Uncharacterized protein</fullName>
    </submittedName>
</protein>
<dbReference type="EMBL" id="KV903377">
    <property type="protein sequence ID" value="OON15583.1"/>
    <property type="molecule type" value="Genomic_DNA"/>
</dbReference>
<keyword evidence="3" id="KW-1185">Reference proteome</keyword>
<dbReference type="AlphaFoldDB" id="A0A1S8WMS7"/>
<dbReference type="Proteomes" id="UP000243686">
    <property type="component" value="Unassembled WGS sequence"/>
</dbReference>
<name>A0A1S8WMS7_OPIVI</name>
<accession>A0A1S8WMS7</accession>
<sequence>MKQRPYPPADIHAHAHNHETQPHKPNMYTRFCETPVLSFRSEAHADEFLQVTEGLELNELEGQIDLAHILCRKLHTTRHIMQTKQIEDVLHFEEGLTEFAADVYDKIIKLQA</sequence>
<feature type="non-terminal residue" evidence="2">
    <location>
        <position position="112"/>
    </location>
</feature>
<reference evidence="2 3" key="1">
    <citation type="submission" date="2015-03" db="EMBL/GenBank/DDBJ databases">
        <title>Draft genome of the nematode, Opisthorchis viverrini.</title>
        <authorList>
            <person name="Mitreva M."/>
        </authorList>
    </citation>
    <scope>NUCLEOTIDE SEQUENCE [LARGE SCALE GENOMIC DNA]</scope>
    <source>
        <strain evidence="2">Khon Kaen</strain>
    </source>
</reference>
<evidence type="ECO:0000313" key="3">
    <source>
        <dbReference type="Proteomes" id="UP000243686"/>
    </source>
</evidence>
<gene>
    <name evidence="2" type="ORF">X801_08610</name>
</gene>
<proteinExistence type="predicted"/>
<evidence type="ECO:0000313" key="2">
    <source>
        <dbReference type="EMBL" id="OON15583.1"/>
    </source>
</evidence>
<feature type="compositionally biased region" description="Basic and acidic residues" evidence="1">
    <location>
        <begin position="11"/>
        <end position="22"/>
    </location>
</feature>
<organism evidence="2 3">
    <name type="scientific">Opisthorchis viverrini</name>
    <name type="common">Southeast Asian liver fluke</name>
    <dbReference type="NCBI Taxonomy" id="6198"/>
    <lineage>
        <taxon>Eukaryota</taxon>
        <taxon>Metazoa</taxon>
        <taxon>Spiralia</taxon>
        <taxon>Lophotrochozoa</taxon>
        <taxon>Platyhelminthes</taxon>
        <taxon>Trematoda</taxon>
        <taxon>Digenea</taxon>
        <taxon>Opisthorchiida</taxon>
        <taxon>Opisthorchiata</taxon>
        <taxon>Opisthorchiidae</taxon>
        <taxon>Opisthorchis</taxon>
    </lineage>
</organism>
<feature type="region of interest" description="Disordered" evidence="1">
    <location>
        <begin position="1"/>
        <end position="26"/>
    </location>
</feature>